<feature type="transmembrane region" description="Helical" evidence="7">
    <location>
        <begin position="41"/>
        <end position="62"/>
    </location>
</feature>
<evidence type="ECO:0000313" key="11">
    <source>
        <dbReference type="Proteomes" id="UP001165378"/>
    </source>
</evidence>
<protein>
    <submittedName>
        <fullName evidence="10">ABC transporter permease</fullName>
    </submittedName>
</protein>
<dbReference type="Proteomes" id="UP001165378">
    <property type="component" value="Unassembled WGS sequence"/>
</dbReference>
<evidence type="ECO:0000256" key="4">
    <source>
        <dbReference type="ARBA" id="ARBA00022989"/>
    </source>
</evidence>
<dbReference type="Pfam" id="PF12704">
    <property type="entry name" value="MacB_PCD"/>
    <property type="match status" value="1"/>
</dbReference>
<dbReference type="InterPro" id="IPR025857">
    <property type="entry name" value="MacB_PCD"/>
</dbReference>
<keyword evidence="3 7" id="KW-0812">Transmembrane</keyword>
<evidence type="ECO:0000256" key="3">
    <source>
        <dbReference type="ARBA" id="ARBA00022692"/>
    </source>
</evidence>
<proteinExistence type="inferred from homology"/>
<feature type="transmembrane region" description="Helical" evidence="7">
    <location>
        <begin position="384"/>
        <end position="403"/>
    </location>
</feature>
<evidence type="ECO:0000259" key="8">
    <source>
        <dbReference type="Pfam" id="PF02687"/>
    </source>
</evidence>
<evidence type="ECO:0000256" key="1">
    <source>
        <dbReference type="ARBA" id="ARBA00004651"/>
    </source>
</evidence>
<organism evidence="10 11">
    <name type="scientific">Yinghuangia soli</name>
    <dbReference type="NCBI Taxonomy" id="2908204"/>
    <lineage>
        <taxon>Bacteria</taxon>
        <taxon>Bacillati</taxon>
        <taxon>Actinomycetota</taxon>
        <taxon>Actinomycetes</taxon>
        <taxon>Kitasatosporales</taxon>
        <taxon>Streptomycetaceae</taxon>
        <taxon>Yinghuangia</taxon>
    </lineage>
</organism>
<evidence type="ECO:0000259" key="9">
    <source>
        <dbReference type="Pfam" id="PF12704"/>
    </source>
</evidence>
<dbReference type="Pfam" id="PF02687">
    <property type="entry name" value="FtsX"/>
    <property type="match status" value="1"/>
</dbReference>
<keyword evidence="5 7" id="KW-0472">Membrane</keyword>
<dbReference type="GO" id="GO:0005886">
    <property type="term" value="C:plasma membrane"/>
    <property type="evidence" value="ECO:0007669"/>
    <property type="project" value="UniProtKB-SubCell"/>
</dbReference>
<keyword evidence="4 7" id="KW-1133">Transmembrane helix</keyword>
<dbReference type="InterPro" id="IPR003838">
    <property type="entry name" value="ABC3_permease_C"/>
</dbReference>
<evidence type="ECO:0000256" key="2">
    <source>
        <dbReference type="ARBA" id="ARBA00022475"/>
    </source>
</evidence>
<feature type="domain" description="MacB-like periplasmic core" evidence="9">
    <location>
        <begin position="40"/>
        <end position="238"/>
    </location>
</feature>
<dbReference type="PANTHER" id="PTHR30572">
    <property type="entry name" value="MEMBRANE COMPONENT OF TRANSPORTER-RELATED"/>
    <property type="match status" value="1"/>
</dbReference>
<evidence type="ECO:0000256" key="6">
    <source>
        <dbReference type="ARBA" id="ARBA00038076"/>
    </source>
</evidence>
<comment type="subcellular location">
    <subcellularLocation>
        <location evidence="1">Cell membrane</location>
        <topology evidence="1">Multi-pass membrane protein</topology>
    </subcellularLocation>
</comment>
<keyword evidence="2" id="KW-1003">Cell membrane</keyword>
<feature type="transmembrane region" description="Helical" evidence="7">
    <location>
        <begin position="297"/>
        <end position="322"/>
    </location>
</feature>
<dbReference type="RefSeq" id="WP_235053883.1">
    <property type="nucleotide sequence ID" value="NZ_JAKFHA010000011.1"/>
</dbReference>
<comment type="caution">
    <text evidence="10">The sequence shown here is derived from an EMBL/GenBank/DDBJ whole genome shotgun (WGS) entry which is preliminary data.</text>
</comment>
<dbReference type="GO" id="GO:0022857">
    <property type="term" value="F:transmembrane transporter activity"/>
    <property type="evidence" value="ECO:0007669"/>
    <property type="project" value="TreeGrafter"/>
</dbReference>
<dbReference type="PANTHER" id="PTHR30572:SF4">
    <property type="entry name" value="ABC TRANSPORTER PERMEASE YTRF"/>
    <property type="match status" value="1"/>
</dbReference>
<gene>
    <name evidence="10" type="ORF">LZ495_20345</name>
</gene>
<evidence type="ECO:0000256" key="7">
    <source>
        <dbReference type="SAM" id="Phobius"/>
    </source>
</evidence>
<dbReference type="EMBL" id="JAKFHA010000011">
    <property type="protein sequence ID" value="MCF2529551.1"/>
    <property type="molecule type" value="Genomic_DNA"/>
</dbReference>
<feature type="domain" description="ABC3 transporter permease C-terminal" evidence="8">
    <location>
        <begin position="300"/>
        <end position="413"/>
    </location>
</feature>
<keyword evidence="11" id="KW-1185">Reference proteome</keyword>
<dbReference type="InterPro" id="IPR050250">
    <property type="entry name" value="Macrolide_Exporter_MacB"/>
</dbReference>
<dbReference type="AlphaFoldDB" id="A0AA41Q2J0"/>
<evidence type="ECO:0000256" key="5">
    <source>
        <dbReference type="ARBA" id="ARBA00023136"/>
    </source>
</evidence>
<comment type="similarity">
    <text evidence="6">Belongs to the ABC-4 integral membrane protein family.</text>
</comment>
<reference evidence="10" key="1">
    <citation type="submission" date="2022-01" db="EMBL/GenBank/DDBJ databases">
        <title>Genome-Based Taxonomic Classification of the Phylum Actinobacteria.</title>
        <authorList>
            <person name="Gao Y."/>
        </authorList>
    </citation>
    <scope>NUCLEOTIDE SEQUENCE</scope>
    <source>
        <strain evidence="10">KLBMP 8922</strain>
    </source>
</reference>
<accession>A0AA41Q2J0</accession>
<sequence>MPTPDSRRGRRARGIEPSGIRRRDLAAEALAGVLQRPARSVLTMLGTVLGIGAFVAVLGLTATAGGQIDKRFDELSATQVTVADVGTGVPDDPTLSFPADADQRIGALNGVVAGGVFWPIDQARPRFAATPDADAPGAGYGDGIRLYAASPGALAAMEPTLRTGRTYDRFAESRRERVAVLGPGAARKLGITRLDGNPAVFVNGSPYTVVGIIADTRRMPELLSSVFIPAATAVQGFGEPVGPRASMIVHTRIGAARLIARQAPVALRPDGPQLFSVTPPPDPRDLREDVGRALDSLFLLLASVSLVIGAVGIANTTLVAVLERTPEIGLRRTLGARPRHIALQFLAESTALGTLGGLIGTSCGVAVVLATAVGNDWTAILEPWVVVPAPLIGSAVGLVAGLYPALRAARIEPADALRR</sequence>
<name>A0AA41Q2J0_9ACTN</name>
<evidence type="ECO:0000313" key="10">
    <source>
        <dbReference type="EMBL" id="MCF2529551.1"/>
    </source>
</evidence>
<feature type="transmembrane region" description="Helical" evidence="7">
    <location>
        <begin position="343"/>
        <end position="372"/>
    </location>
</feature>